<dbReference type="EMBL" id="JAAIYO010000001">
    <property type="protein sequence ID" value="MBE4747783.1"/>
    <property type="molecule type" value="Genomic_DNA"/>
</dbReference>
<proteinExistence type="predicted"/>
<evidence type="ECO:0000256" key="1">
    <source>
        <dbReference type="SAM" id="Coils"/>
    </source>
</evidence>
<comment type="caution">
    <text evidence="2">The sequence shown here is derived from an EMBL/GenBank/DDBJ whole genome shotgun (WGS) entry which is preliminary data.</text>
</comment>
<organism evidence="2 3">
    <name type="scientific">Corallococcus soli</name>
    <dbReference type="NCBI Taxonomy" id="2710757"/>
    <lineage>
        <taxon>Bacteria</taxon>
        <taxon>Pseudomonadati</taxon>
        <taxon>Myxococcota</taxon>
        <taxon>Myxococcia</taxon>
        <taxon>Myxococcales</taxon>
        <taxon>Cystobacterineae</taxon>
        <taxon>Myxococcaceae</taxon>
        <taxon>Corallococcus</taxon>
    </lineage>
</organism>
<keyword evidence="3" id="KW-1185">Reference proteome</keyword>
<keyword evidence="1" id="KW-0175">Coiled coil</keyword>
<feature type="coiled-coil region" evidence="1">
    <location>
        <begin position="154"/>
        <end position="216"/>
    </location>
</feature>
<reference evidence="2 3" key="1">
    <citation type="submission" date="2020-02" db="EMBL/GenBank/DDBJ databases">
        <authorList>
            <person name="Babadi Z.K."/>
            <person name="Risdian C."/>
            <person name="Ebrahimipour G.H."/>
            <person name="Wink J."/>
        </authorList>
    </citation>
    <scope>NUCLEOTIDE SEQUENCE [LARGE SCALE GENOMIC DNA]</scope>
    <source>
        <strain evidence="2 3">ZKHCc1 1396</strain>
    </source>
</reference>
<dbReference type="Proteomes" id="UP001516472">
    <property type="component" value="Unassembled WGS sequence"/>
</dbReference>
<evidence type="ECO:0000313" key="3">
    <source>
        <dbReference type="Proteomes" id="UP001516472"/>
    </source>
</evidence>
<protein>
    <submittedName>
        <fullName evidence="2">Uncharacterized protein</fullName>
    </submittedName>
</protein>
<evidence type="ECO:0000313" key="2">
    <source>
        <dbReference type="EMBL" id="MBE4747783.1"/>
    </source>
</evidence>
<accession>A0ABR9PIK8</accession>
<name>A0ABR9PIK8_9BACT</name>
<sequence length="488" mass="52588">MTTKCEQSGAKAQAKATYILAPDRMGSVQERDAIEVARWALGLNDQLTALTTAPACEHRHGARFGCDACAQRVREKLPTFPLQVTRDTKTEAGPTSIPWPVAEKAWATYSQRYGRDQSVERLAERGGFDWAEMDSFFPGWREATDAWRLLAKENAALQARVADLTRERDEAKAAAHAACTEVAAHQALLSGASRDAGQLESERDALRAQVAEQHRALLAVQATCRTCPKPATCWGAYEQHDAPWEPSCDDCCGHGNEDGRCERITALSTAPAKETKPGAEPACDCWAKSIACIHGPWFTERTRTRPAPVHTPPPRVPPLAERINVSLAKVGHELTPTGRQVAEAVDALHPTGSCNCAGDGTCEWCRARCGVCGALLVPESVRHALAQAWSALHVTTPHQGIAVAYLRAAYPELPVPGVLDVVDGELARRVLAAAVLDAAKLGAEEMRERAAVVSERAEAKTPGMKVGLHVVAGRIRTLPLPGEEVSRG</sequence>
<dbReference type="RefSeq" id="WP_193347139.1">
    <property type="nucleotide sequence ID" value="NZ_CBCSIP010000104.1"/>
</dbReference>
<gene>
    <name evidence="2" type="ORF">G4177_06270</name>
</gene>